<dbReference type="GO" id="GO:0046872">
    <property type="term" value="F:metal ion binding"/>
    <property type="evidence" value="ECO:0007669"/>
    <property type="project" value="UniProtKB-KW"/>
</dbReference>
<keyword evidence="2" id="KW-0378">Hydrolase</keyword>
<dbReference type="InterPro" id="IPR002509">
    <property type="entry name" value="NODB_dom"/>
</dbReference>
<reference evidence="4 5" key="1">
    <citation type="submission" date="2013-11" db="EMBL/GenBank/DDBJ databases">
        <title>Single cell genomics of uncultured Tannerella BU063 (oral taxon 286).</title>
        <authorList>
            <person name="Beall C.J."/>
            <person name="Campbell A.G."/>
            <person name="Griffen A.L."/>
            <person name="Podar M."/>
            <person name="Leys E.J."/>
        </authorList>
    </citation>
    <scope>NUCLEOTIDE SEQUENCE [LARGE SCALE GENOMIC DNA]</scope>
    <source>
        <strain evidence="4">Cell 2</strain>
    </source>
</reference>
<dbReference type="Pfam" id="PF01522">
    <property type="entry name" value="Polysacc_deac_1"/>
    <property type="match status" value="1"/>
</dbReference>
<dbReference type="InterPro" id="IPR011330">
    <property type="entry name" value="Glyco_hydro/deAcase_b/a-brl"/>
</dbReference>
<dbReference type="CDD" id="cd10917">
    <property type="entry name" value="CE4_NodB_like_6s_7s"/>
    <property type="match status" value="1"/>
</dbReference>
<evidence type="ECO:0000313" key="5">
    <source>
        <dbReference type="Proteomes" id="UP000018837"/>
    </source>
</evidence>
<accession>W2C4F5</accession>
<evidence type="ECO:0000313" key="4">
    <source>
        <dbReference type="EMBL" id="ETK01948.1"/>
    </source>
</evidence>
<dbReference type="PANTHER" id="PTHR10587">
    <property type="entry name" value="GLYCOSYL TRANSFERASE-RELATED"/>
    <property type="match status" value="1"/>
</dbReference>
<proteinExistence type="predicted"/>
<dbReference type="PATRIC" id="fig|1411148.3.peg.1072"/>
<organism evidence="4 5">
    <name type="scientific">Tannerella sp. oral taxon BU063 isolate Cell 2</name>
    <dbReference type="NCBI Taxonomy" id="1411148"/>
    <lineage>
        <taxon>Bacteria</taxon>
        <taxon>Pseudomonadati</taxon>
        <taxon>Bacteroidota</taxon>
        <taxon>Bacteroidia</taxon>
        <taxon>Bacteroidales</taxon>
        <taxon>Tannerellaceae</taxon>
        <taxon>Tannerella</taxon>
    </lineage>
</organism>
<dbReference type="GO" id="GO:0016810">
    <property type="term" value="F:hydrolase activity, acting on carbon-nitrogen (but not peptide) bonds"/>
    <property type="evidence" value="ECO:0007669"/>
    <property type="project" value="InterPro"/>
</dbReference>
<dbReference type="Gene3D" id="3.20.20.370">
    <property type="entry name" value="Glycoside hydrolase/deacetylase"/>
    <property type="match status" value="1"/>
</dbReference>
<dbReference type="EMBL" id="AYUF01000425">
    <property type="protein sequence ID" value="ETK01948.1"/>
    <property type="molecule type" value="Genomic_DNA"/>
</dbReference>
<dbReference type="AlphaFoldDB" id="W2C4F5"/>
<dbReference type="Proteomes" id="UP000018837">
    <property type="component" value="Unassembled WGS sequence"/>
</dbReference>
<comment type="caution">
    <text evidence="4">The sequence shown here is derived from an EMBL/GenBank/DDBJ whole genome shotgun (WGS) entry which is preliminary data.</text>
</comment>
<evidence type="ECO:0000259" key="3">
    <source>
        <dbReference type="PROSITE" id="PS51677"/>
    </source>
</evidence>
<sequence>MFIERPPWFYRKLFPGSVWRLPAEEPCVYITFDDGPNAATTPRLLRLLDQLAVPATFFCVGDNVRRYPEAYRAILASGHTVGNHTYHHIRGFRLPASDYMADVRLAAKLIDSSLFRPPHGRLTPAQQAALRAAGYRLIMFDVVTRDYSPRLTPDDVFHNATHYARNGSLIVFHDSPKAAPRMFDALPRVVTWLRTAGYTFRRLEAPPPFSPRTQEL</sequence>
<name>W2C4F5_9BACT</name>
<dbReference type="InterPro" id="IPR050248">
    <property type="entry name" value="Polysacc_deacetylase_ArnD"/>
</dbReference>
<dbReference type="GO" id="GO:0016020">
    <property type="term" value="C:membrane"/>
    <property type="evidence" value="ECO:0007669"/>
    <property type="project" value="TreeGrafter"/>
</dbReference>
<dbReference type="GO" id="GO:0005975">
    <property type="term" value="P:carbohydrate metabolic process"/>
    <property type="evidence" value="ECO:0007669"/>
    <property type="project" value="InterPro"/>
</dbReference>
<keyword evidence="1" id="KW-0479">Metal-binding</keyword>
<dbReference type="PROSITE" id="PS51677">
    <property type="entry name" value="NODB"/>
    <property type="match status" value="1"/>
</dbReference>
<protein>
    <submittedName>
        <fullName evidence="4">Polysaccharide deacetylase</fullName>
    </submittedName>
</protein>
<evidence type="ECO:0000256" key="2">
    <source>
        <dbReference type="ARBA" id="ARBA00022801"/>
    </source>
</evidence>
<evidence type="ECO:0000256" key="1">
    <source>
        <dbReference type="ARBA" id="ARBA00022723"/>
    </source>
</evidence>
<feature type="domain" description="NodB homology" evidence="3">
    <location>
        <begin position="26"/>
        <end position="201"/>
    </location>
</feature>
<dbReference type="PANTHER" id="PTHR10587:SF133">
    <property type="entry name" value="CHITIN DEACETYLASE 1-RELATED"/>
    <property type="match status" value="1"/>
</dbReference>
<gene>
    <name evidence="4" type="ORF">N425_07060</name>
</gene>
<dbReference type="SUPFAM" id="SSF88713">
    <property type="entry name" value="Glycoside hydrolase/deacetylase"/>
    <property type="match status" value="1"/>
</dbReference>